<evidence type="ECO:0000313" key="9">
    <source>
        <dbReference type="Proteomes" id="UP000001964"/>
    </source>
</evidence>
<comment type="catalytic activity">
    <reaction evidence="6">
        <text>2 a quinone + NADH + H(+) = 2 a 1,4-benzosemiquinone + NAD(+)</text>
        <dbReference type="Rhea" id="RHEA:65952"/>
        <dbReference type="ChEBI" id="CHEBI:15378"/>
        <dbReference type="ChEBI" id="CHEBI:57540"/>
        <dbReference type="ChEBI" id="CHEBI:57945"/>
        <dbReference type="ChEBI" id="CHEBI:132124"/>
        <dbReference type="ChEBI" id="CHEBI:134225"/>
    </reaction>
</comment>
<evidence type="ECO:0000256" key="2">
    <source>
        <dbReference type="ARBA" id="ARBA00022643"/>
    </source>
</evidence>
<dbReference type="GO" id="GO:0016652">
    <property type="term" value="F:oxidoreductase activity, acting on NAD(P)H as acceptor"/>
    <property type="evidence" value="ECO:0007669"/>
    <property type="project" value="UniProtKB-UniRule"/>
</dbReference>
<sequence length="202" mass="21346">MTQPAPRHILRVDASMRREGSVTRQLADALTGRLTASQPNATLTRRDLADNAPAFIDESWIGANFTPADARNDDQRATLARSDALVAELQAADTLVIATPIYNFAVPAALKAWIDLIARAGVTFKYTENGPVGLLTGKRAIIVLASGGTQSGSEIDFATPYLKHVLGFIGIHDVDIIAADQLGAGADEKLAAASEAIERLAA</sequence>
<comment type="cofactor">
    <cofactor evidence="6">
        <name>FMN</name>
        <dbReference type="ChEBI" id="CHEBI:58210"/>
    </cofactor>
    <text evidence="6">Binds 1 FMN per subunit.</text>
</comment>
<comment type="caution">
    <text evidence="6">Lacks conserved residue(s) required for the propagation of feature annotation.</text>
</comment>
<dbReference type="EMBL" id="CP000449">
    <property type="protein sequence ID" value="ABI66872.1"/>
    <property type="molecule type" value="Genomic_DNA"/>
</dbReference>
<dbReference type="InterPro" id="IPR050104">
    <property type="entry name" value="FMN-dep_NADH:Q_OxRdtase_AzoR1"/>
</dbReference>
<feature type="binding site" evidence="6">
    <location>
        <position position="15"/>
    </location>
    <ligand>
        <name>FMN</name>
        <dbReference type="ChEBI" id="CHEBI:58210"/>
    </ligand>
</feature>
<evidence type="ECO:0000256" key="3">
    <source>
        <dbReference type="ARBA" id="ARBA00023002"/>
    </source>
</evidence>
<gene>
    <name evidence="6" type="primary">azoR</name>
    <name evidence="8" type="ordered locus">Mmar10_2586</name>
</gene>
<keyword evidence="4 6" id="KW-0520">NAD</keyword>
<comment type="catalytic activity">
    <reaction evidence="5">
        <text>N,N-dimethyl-1,4-phenylenediamine + anthranilate + 2 NAD(+) = 2-(4-dimethylaminophenyl)diazenylbenzoate + 2 NADH + 2 H(+)</text>
        <dbReference type="Rhea" id="RHEA:55872"/>
        <dbReference type="ChEBI" id="CHEBI:15378"/>
        <dbReference type="ChEBI" id="CHEBI:15783"/>
        <dbReference type="ChEBI" id="CHEBI:16567"/>
        <dbReference type="ChEBI" id="CHEBI:57540"/>
        <dbReference type="ChEBI" id="CHEBI:57945"/>
        <dbReference type="ChEBI" id="CHEBI:71579"/>
        <dbReference type="EC" id="1.7.1.17"/>
    </reaction>
    <physiologicalReaction direction="right-to-left" evidence="5">
        <dbReference type="Rhea" id="RHEA:55874"/>
    </physiologicalReaction>
</comment>
<dbReference type="EC" id="1.6.5.-" evidence="6"/>
<dbReference type="GO" id="GO:0010181">
    <property type="term" value="F:FMN binding"/>
    <property type="evidence" value="ECO:0007669"/>
    <property type="project" value="UniProtKB-UniRule"/>
</dbReference>
<comment type="function">
    <text evidence="6">Also exhibits azoreductase activity. Catalyzes the reductive cleavage of the azo bond in aromatic azo compounds to the corresponding amines.</text>
</comment>
<dbReference type="EC" id="1.7.1.17" evidence="6"/>
<dbReference type="SUPFAM" id="SSF52218">
    <property type="entry name" value="Flavoproteins"/>
    <property type="match status" value="1"/>
</dbReference>
<keyword evidence="9" id="KW-1185">Reference proteome</keyword>
<evidence type="ECO:0000259" key="7">
    <source>
        <dbReference type="Pfam" id="PF02525"/>
    </source>
</evidence>
<dbReference type="InterPro" id="IPR029039">
    <property type="entry name" value="Flavoprotein-like_sf"/>
</dbReference>
<evidence type="ECO:0000256" key="5">
    <source>
        <dbReference type="ARBA" id="ARBA00048542"/>
    </source>
</evidence>
<keyword evidence="2 6" id="KW-0288">FMN</keyword>
<evidence type="ECO:0000256" key="4">
    <source>
        <dbReference type="ARBA" id="ARBA00023027"/>
    </source>
</evidence>
<dbReference type="KEGG" id="mmr:Mmar10_2586"/>
<organism evidence="8 9">
    <name type="scientific">Maricaulis maris (strain MCS10)</name>
    <name type="common">Caulobacter maris</name>
    <dbReference type="NCBI Taxonomy" id="394221"/>
    <lineage>
        <taxon>Bacteria</taxon>
        <taxon>Pseudomonadati</taxon>
        <taxon>Pseudomonadota</taxon>
        <taxon>Alphaproteobacteria</taxon>
        <taxon>Maricaulales</taxon>
        <taxon>Maricaulaceae</taxon>
        <taxon>Maricaulis</taxon>
    </lineage>
</organism>
<dbReference type="HOGENOM" id="CLU_088964_0_0_5"/>
<comment type="similarity">
    <text evidence="6">Belongs to the azoreductase type 1 family.</text>
</comment>
<dbReference type="Proteomes" id="UP000001964">
    <property type="component" value="Chromosome"/>
</dbReference>
<dbReference type="eggNOG" id="COG1182">
    <property type="taxonomic scope" value="Bacteria"/>
</dbReference>
<dbReference type="GO" id="GO:0016787">
    <property type="term" value="F:hydrolase activity"/>
    <property type="evidence" value="ECO:0007669"/>
    <property type="project" value="UniProtKB-KW"/>
</dbReference>
<evidence type="ECO:0000313" key="8">
    <source>
        <dbReference type="EMBL" id="ABI66872.1"/>
    </source>
</evidence>
<dbReference type="Gene3D" id="3.40.50.360">
    <property type="match status" value="1"/>
</dbReference>
<dbReference type="AlphaFoldDB" id="Q0ALH1"/>
<dbReference type="GO" id="GO:0009055">
    <property type="term" value="F:electron transfer activity"/>
    <property type="evidence" value="ECO:0007669"/>
    <property type="project" value="UniProtKB-UniRule"/>
</dbReference>
<proteinExistence type="inferred from homology"/>
<name>Q0ALH1_MARMM</name>
<dbReference type="HAMAP" id="MF_01216">
    <property type="entry name" value="Azoreductase_type1"/>
    <property type="match status" value="1"/>
</dbReference>
<evidence type="ECO:0000256" key="6">
    <source>
        <dbReference type="HAMAP-Rule" id="MF_01216"/>
    </source>
</evidence>
<evidence type="ECO:0000256" key="1">
    <source>
        <dbReference type="ARBA" id="ARBA00022630"/>
    </source>
</evidence>
<accession>Q0ALH1</accession>
<comment type="function">
    <text evidence="6">Quinone reductase that provides resistance to thiol-specific stress caused by electrophilic quinones.</text>
</comment>
<keyword evidence="8" id="KW-0378">Hydrolase</keyword>
<dbReference type="PANTHER" id="PTHR43741">
    <property type="entry name" value="FMN-DEPENDENT NADH-AZOREDUCTASE 1"/>
    <property type="match status" value="1"/>
</dbReference>
<dbReference type="PANTHER" id="PTHR43741:SF2">
    <property type="entry name" value="FMN-DEPENDENT NADH:QUINONE OXIDOREDUCTASE"/>
    <property type="match status" value="1"/>
</dbReference>
<dbReference type="GO" id="GO:0016655">
    <property type="term" value="F:oxidoreductase activity, acting on NAD(P)H, quinone or similar compound as acceptor"/>
    <property type="evidence" value="ECO:0007669"/>
    <property type="project" value="InterPro"/>
</dbReference>
<feature type="domain" description="Flavodoxin-like fold" evidence="7">
    <location>
        <begin position="8"/>
        <end position="200"/>
    </location>
</feature>
<dbReference type="STRING" id="394221.Mmar10_2586"/>
<reference evidence="8 9" key="1">
    <citation type="submission" date="2006-08" db="EMBL/GenBank/DDBJ databases">
        <title>Complete sequence of Maricaulis maris MCS10.</title>
        <authorList>
            <consortium name="US DOE Joint Genome Institute"/>
            <person name="Copeland A."/>
            <person name="Lucas S."/>
            <person name="Lapidus A."/>
            <person name="Barry K."/>
            <person name="Detter J.C."/>
            <person name="Glavina del Rio T."/>
            <person name="Hammon N."/>
            <person name="Israni S."/>
            <person name="Dalin E."/>
            <person name="Tice H."/>
            <person name="Pitluck S."/>
            <person name="Saunders E."/>
            <person name="Brettin T."/>
            <person name="Bruce D."/>
            <person name="Han C."/>
            <person name="Tapia R."/>
            <person name="Gilna P."/>
            <person name="Schmutz J."/>
            <person name="Larimer F."/>
            <person name="Land M."/>
            <person name="Hauser L."/>
            <person name="Kyrpides N."/>
            <person name="Mikhailova N."/>
            <person name="Viollier P."/>
            <person name="Stephens C."/>
            <person name="Richardson P."/>
        </authorList>
    </citation>
    <scope>NUCLEOTIDE SEQUENCE [LARGE SCALE GENOMIC DNA]</scope>
    <source>
        <strain evidence="8 9">MCS10</strain>
    </source>
</reference>
<dbReference type="InterPro" id="IPR003680">
    <property type="entry name" value="Flavodoxin_fold"/>
</dbReference>
<keyword evidence="3 6" id="KW-0560">Oxidoreductase</keyword>
<dbReference type="OrthoDB" id="9787136at2"/>
<keyword evidence="1 6" id="KW-0285">Flavoprotein</keyword>
<dbReference type="RefSeq" id="WP_011644516.1">
    <property type="nucleotide sequence ID" value="NC_008347.1"/>
</dbReference>
<dbReference type="Pfam" id="PF02525">
    <property type="entry name" value="Flavodoxin_2"/>
    <property type="match status" value="1"/>
</dbReference>
<comment type="subunit">
    <text evidence="6">Homodimer.</text>
</comment>
<dbReference type="InterPro" id="IPR023048">
    <property type="entry name" value="NADH:quinone_OxRdtase_FMN_depd"/>
</dbReference>
<protein>
    <recommendedName>
        <fullName evidence="6">FMN dependent NADH:quinone oxidoreductase</fullName>
        <ecNumber evidence="6">1.6.5.-</ecNumber>
    </recommendedName>
    <alternativeName>
        <fullName evidence="6">Azo-dye reductase</fullName>
    </alternativeName>
    <alternativeName>
        <fullName evidence="6">FMN-dependent NADH-azo compound oxidoreductase</fullName>
    </alternativeName>
    <alternativeName>
        <fullName evidence="6">FMN-dependent NADH-azoreductase</fullName>
        <ecNumber evidence="6">1.7.1.17</ecNumber>
    </alternativeName>
</protein>